<dbReference type="SUPFAM" id="SSF53098">
    <property type="entry name" value="Ribonuclease H-like"/>
    <property type="match status" value="1"/>
</dbReference>
<dbReference type="AlphaFoldDB" id="A0A8H7A9B4"/>
<dbReference type="PANTHER" id="PTHR31495">
    <property type="entry name" value="PEROXYGENASE 3-RELATED"/>
    <property type="match status" value="1"/>
</dbReference>
<comment type="similarity">
    <text evidence="1">Belongs to the caleosin family.</text>
</comment>
<dbReference type="OrthoDB" id="640742at2759"/>
<reference evidence="2" key="1">
    <citation type="submission" date="2020-02" db="EMBL/GenBank/DDBJ databases">
        <authorList>
            <person name="Palmer J.M."/>
        </authorList>
    </citation>
    <scope>NUCLEOTIDE SEQUENCE</scope>
    <source>
        <strain evidence="2">EPUS1.4</strain>
        <tissue evidence="2">Thallus</tissue>
    </source>
</reference>
<dbReference type="InterPro" id="IPR007736">
    <property type="entry name" value="Caleosin-related"/>
</dbReference>
<dbReference type="InterPro" id="IPR036397">
    <property type="entry name" value="RNaseH_sf"/>
</dbReference>
<sequence>MWSTIEETPLYLEKLQLLVEPEKALRSAGYVVQPLEPGVIDSKKRCVYCGARVANPKKVKAKPTQNVGKPDIIKKEKKASTLPALTKAVADVQVEEAKEPLTLSCRELEREWMFHPTPEPERLDEEQYSIQRPRRQKQRLRDFLRTAAKQKAVALDCEMGTAKSGETELIRLTLIDFFTGEKLIDSLVRPNVPMAHYNTRYSGVRAADMRNAENSASCIWGRDAAREQTERVEGNMAPGRILDSSAPKLLNKDERDTVDDESEYGFTRTISEVLVTQQRLPFVPDATQTRLEHAGTARANVAASAEHPDGTKEDDWAARHQHQTVLQQHVDFFDPDRDGVIWPLDSLIGLHKLGFNWVLSTIAAIVIHAQFSYPTQSTYLPDPLFRIYSANIHKTKHGSDTDTYDNEGRFIPQKFEDIFAKYAQPGKDTLSFWDMWNALKGQRLHGDPFGWANAFAEWGATYLMLWPEDGEMKKEDLRRVYDGSLFYTIAERRAAKQKHH</sequence>
<dbReference type="Gene3D" id="3.30.420.10">
    <property type="entry name" value="Ribonuclease H-like superfamily/Ribonuclease H"/>
    <property type="match status" value="1"/>
</dbReference>
<dbReference type="Pfam" id="PF05042">
    <property type="entry name" value="Caleosin"/>
    <property type="match status" value="1"/>
</dbReference>
<dbReference type="GO" id="GO:0003676">
    <property type="term" value="F:nucleic acid binding"/>
    <property type="evidence" value="ECO:0007669"/>
    <property type="project" value="InterPro"/>
</dbReference>
<dbReference type="InterPro" id="IPR012337">
    <property type="entry name" value="RNaseH-like_sf"/>
</dbReference>
<proteinExistence type="inferred from homology"/>
<dbReference type="Proteomes" id="UP000606974">
    <property type="component" value="Unassembled WGS sequence"/>
</dbReference>
<accession>A0A8H7A9B4</accession>
<organism evidence="2 3">
    <name type="scientific">Endocarpon pusillum</name>
    <dbReference type="NCBI Taxonomy" id="364733"/>
    <lineage>
        <taxon>Eukaryota</taxon>
        <taxon>Fungi</taxon>
        <taxon>Dikarya</taxon>
        <taxon>Ascomycota</taxon>
        <taxon>Pezizomycotina</taxon>
        <taxon>Eurotiomycetes</taxon>
        <taxon>Chaetothyriomycetidae</taxon>
        <taxon>Verrucariales</taxon>
        <taxon>Verrucariaceae</taxon>
        <taxon>Endocarpon</taxon>
    </lineage>
</organism>
<name>A0A8H7A9B4_9EURO</name>
<comment type="caution">
    <text evidence="2">The sequence shown here is derived from an EMBL/GenBank/DDBJ whole genome shotgun (WGS) entry which is preliminary data.</text>
</comment>
<evidence type="ECO:0000256" key="1">
    <source>
        <dbReference type="ARBA" id="ARBA00006765"/>
    </source>
</evidence>
<evidence type="ECO:0000313" key="2">
    <source>
        <dbReference type="EMBL" id="KAF7502971.1"/>
    </source>
</evidence>
<gene>
    <name evidence="2" type="ORF">GJ744_004758</name>
</gene>
<dbReference type="GO" id="GO:0004497">
    <property type="term" value="F:monooxygenase activity"/>
    <property type="evidence" value="ECO:0007669"/>
    <property type="project" value="TreeGrafter"/>
</dbReference>
<evidence type="ECO:0008006" key="4">
    <source>
        <dbReference type="Google" id="ProtNLM"/>
    </source>
</evidence>
<dbReference type="GO" id="GO:0005509">
    <property type="term" value="F:calcium ion binding"/>
    <property type="evidence" value="ECO:0007669"/>
    <property type="project" value="TreeGrafter"/>
</dbReference>
<evidence type="ECO:0000313" key="3">
    <source>
        <dbReference type="Proteomes" id="UP000606974"/>
    </source>
</evidence>
<keyword evidence="3" id="KW-1185">Reference proteome</keyword>
<protein>
    <recommendedName>
        <fullName evidence="4">Exonuclease domain-containing protein</fullName>
    </recommendedName>
</protein>
<dbReference type="PANTHER" id="PTHR31495:SF0">
    <property type="entry name" value="BINDING PROTEIN CALEOSIN, PUTATIVE (AFU_ORTHOLOGUE AFUA_5G13750)-RELATED"/>
    <property type="match status" value="1"/>
</dbReference>
<dbReference type="EMBL" id="JAACFV010000205">
    <property type="protein sequence ID" value="KAF7502971.1"/>
    <property type="molecule type" value="Genomic_DNA"/>
</dbReference>